<keyword evidence="14" id="KW-1185">Reference proteome</keyword>
<keyword evidence="3" id="KW-0001">2Fe-2S</keyword>
<dbReference type="Gene3D" id="3.40.50.80">
    <property type="entry name" value="Nucleotide-binding domain of ferredoxin-NADP reductase (FNR) module"/>
    <property type="match status" value="1"/>
</dbReference>
<dbReference type="InterPro" id="IPR001709">
    <property type="entry name" value="Flavoprot_Pyr_Nucl_cyt_Rdtase"/>
</dbReference>
<comment type="similarity">
    <text evidence="10">In the N-terminal section; belongs to the FAD-binding oxidoreductase type 6 family.</text>
</comment>
<sequence length="366" mass="40834">MDPQPASSPTGFYEWNPNEDDVLICRAVREETPDVKTFVFAPRKGRHFTYQPGQFLTFEFEISGETIYRCYTISSTPTRPDTVSITVKRVAGGPVSNWLHDQFRPGMMLRATGPMGDFSWTVKPTQPKYLLISGGSGITPMMSMTRSAFDLAEIRDTLFVHAARSPADLIFRDELDFMARRNRSIRVGYICEGDSPHEAWSGLRGRLTHGALTALAPDFMDRVVFVCGPAPFMAAVHAVLAAAGFDMSRYFQESFRFEDLSPAEQEAVEEAADELSTDITTYRIEFAKTRRVVDCPENITILDAARRAGIRLPSSCTKGLCGTCKSRKVSGDVEMSHQGGIRQREVDQGMILICCSRPRSDVVIDR</sequence>
<accession>A0A5B0E137</accession>
<dbReference type="Pfam" id="PF00970">
    <property type="entry name" value="FAD_binding_6"/>
    <property type="match status" value="1"/>
</dbReference>
<dbReference type="InterPro" id="IPR039261">
    <property type="entry name" value="FNR_nucleotide-bd"/>
</dbReference>
<dbReference type="InterPro" id="IPR012675">
    <property type="entry name" value="Beta-grasp_dom_sf"/>
</dbReference>
<evidence type="ECO:0000256" key="10">
    <source>
        <dbReference type="ARBA" id="ARBA00061434"/>
    </source>
</evidence>
<dbReference type="PROSITE" id="PS00197">
    <property type="entry name" value="2FE2S_FER_1"/>
    <property type="match status" value="1"/>
</dbReference>
<evidence type="ECO:0000256" key="7">
    <source>
        <dbReference type="ARBA" id="ARBA00023004"/>
    </source>
</evidence>
<dbReference type="SUPFAM" id="SSF54292">
    <property type="entry name" value="2Fe-2S ferredoxin-like"/>
    <property type="match status" value="1"/>
</dbReference>
<proteinExistence type="inferred from homology"/>
<dbReference type="Pfam" id="PF00175">
    <property type="entry name" value="NAD_binding_1"/>
    <property type="match status" value="1"/>
</dbReference>
<dbReference type="AlphaFoldDB" id="A0A5B0E137"/>
<dbReference type="InterPro" id="IPR001041">
    <property type="entry name" value="2Fe-2S_ferredoxin-type"/>
</dbReference>
<dbReference type="PROSITE" id="PS51085">
    <property type="entry name" value="2FE2S_FER_2"/>
    <property type="match status" value="1"/>
</dbReference>
<dbReference type="InterPro" id="IPR006058">
    <property type="entry name" value="2Fe2S_fd_BS"/>
</dbReference>
<dbReference type="InterPro" id="IPR008333">
    <property type="entry name" value="Cbr1-like_FAD-bd_dom"/>
</dbReference>
<organism evidence="13 14">
    <name type="scientific">Aureimonas fodinaquatilis</name>
    <dbReference type="NCBI Taxonomy" id="2565783"/>
    <lineage>
        <taxon>Bacteria</taxon>
        <taxon>Pseudomonadati</taxon>
        <taxon>Pseudomonadota</taxon>
        <taxon>Alphaproteobacteria</taxon>
        <taxon>Hyphomicrobiales</taxon>
        <taxon>Aurantimonadaceae</taxon>
        <taxon>Aureimonas</taxon>
    </lineage>
</organism>
<dbReference type="RefSeq" id="WP_149298351.1">
    <property type="nucleotide sequence ID" value="NZ_VTWH01000001.1"/>
</dbReference>
<dbReference type="SUPFAM" id="SSF63380">
    <property type="entry name" value="Riboflavin synthase domain-like"/>
    <property type="match status" value="1"/>
</dbReference>
<dbReference type="CDD" id="cd00207">
    <property type="entry name" value="fer2"/>
    <property type="match status" value="1"/>
</dbReference>
<dbReference type="InterPro" id="IPR001433">
    <property type="entry name" value="OxRdtase_FAD/NAD-bd"/>
</dbReference>
<evidence type="ECO:0000256" key="4">
    <source>
        <dbReference type="ARBA" id="ARBA00022723"/>
    </source>
</evidence>
<dbReference type="PRINTS" id="PR00406">
    <property type="entry name" value="CYTB5RDTASE"/>
</dbReference>
<evidence type="ECO:0000313" key="13">
    <source>
        <dbReference type="EMBL" id="KAA0972543.1"/>
    </source>
</evidence>
<dbReference type="InterPro" id="IPR017927">
    <property type="entry name" value="FAD-bd_FR_type"/>
</dbReference>
<dbReference type="SUPFAM" id="SSF52343">
    <property type="entry name" value="Ferredoxin reductase-like, C-terminal NADP-linked domain"/>
    <property type="match status" value="1"/>
</dbReference>
<reference evidence="13 14" key="1">
    <citation type="submission" date="2019-08" db="EMBL/GenBank/DDBJ databases">
        <title>Aureimonas fodiniaquatilis sp. nov., isolated from a coal mine wastewater.</title>
        <authorList>
            <person name="Kim W."/>
        </authorList>
    </citation>
    <scope>NUCLEOTIDE SEQUENCE [LARGE SCALE GENOMIC DNA]</scope>
    <source>
        <strain evidence="13 14">CAU 1482</strain>
    </source>
</reference>
<keyword evidence="5" id="KW-0274">FAD</keyword>
<keyword evidence="2" id="KW-0285">Flavoprotein</keyword>
<evidence type="ECO:0000256" key="5">
    <source>
        <dbReference type="ARBA" id="ARBA00022827"/>
    </source>
</evidence>
<dbReference type="InterPro" id="IPR036010">
    <property type="entry name" value="2Fe-2S_ferredoxin-like_sf"/>
</dbReference>
<protein>
    <submittedName>
        <fullName evidence="13">Hybrid-cluster NAD(P)-dependent oxidoreductase</fullName>
    </submittedName>
</protein>
<comment type="cofactor">
    <cofactor evidence="1">
        <name>FAD</name>
        <dbReference type="ChEBI" id="CHEBI:57692"/>
    </cofactor>
</comment>
<dbReference type="InterPro" id="IPR017938">
    <property type="entry name" value="Riboflavin_synthase-like_b-brl"/>
</dbReference>
<evidence type="ECO:0000259" key="12">
    <source>
        <dbReference type="PROSITE" id="PS51384"/>
    </source>
</evidence>
<dbReference type="OrthoDB" id="9796486at2"/>
<keyword evidence="7" id="KW-0408">Iron</keyword>
<keyword evidence="4" id="KW-0479">Metal-binding</keyword>
<feature type="domain" description="FAD-binding FR-type" evidence="12">
    <location>
        <begin position="17"/>
        <end position="121"/>
    </location>
</feature>
<dbReference type="Pfam" id="PF00111">
    <property type="entry name" value="Fer2"/>
    <property type="match status" value="1"/>
</dbReference>
<dbReference type="CDD" id="cd06215">
    <property type="entry name" value="FNR_iron_sulfur_binding_1"/>
    <property type="match status" value="1"/>
</dbReference>
<dbReference type="GO" id="GO:0046872">
    <property type="term" value="F:metal ion binding"/>
    <property type="evidence" value="ECO:0007669"/>
    <property type="project" value="UniProtKB-KW"/>
</dbReference>
<evidence type="ECO:0000256" key="3">
    <source>
        <dbReference type="ARBA" id="ARBA00022714"/>
    </source>
</evidence>
<dbReference type="Gene3D" id="2.40.30.10">
    <property type="entry name" value="Translation factors"/>
    <property type="match status" value="1"/>
</dbReference>
<dbReference type="PANTHER" id="PTHR47354">
    <property type="entry name" value="NADH OXIDOREDUCTASE HCR"/>
    <property type="match status" value="1"/>
</dbReference>
<evidence type="ECO:0000256" key="6">
    <source>
        <dbReference type="ARBA" id="ARBA00023002"/>
    </source>
</evidence>
<evidence type="ECO:0000313" key="14">
    <source>
        <dbReference type="Proteomes" id="UP000324738"/>
    </source>
</evidence>
<dbReference type="GO" id="GO:0016491">
    <property type="term" value="F:oxidoreductase activity"/>
    <property type="evidence" value="ECO:0007669"/>
    <property type="project" value="UniProtKB-KW"/>
</dbReference>
<comment type="caution">
    <text evidence="13">The sequence shown here is derived from an EMBL/GenBank/DDBJ whole genome shotgun (WGS) entry which is preliminary data.</text>
</comment>
<gene>
    <name evidence="13" type="ORF">FPY71_05525</name>
</gene>
<evidence type="ECO:0000256" key="1">
    <source>
        <dbReference type="ARBA" id="ARBA00001974"/>
    </source>
</evidence>
<keyword evidence="6" id="KW-0560">Oxidoreductase</keyword>
<evidence type="ECO:0000256" key="8">
    <source>
        <dbReference type="ARBA" id="ARBA00023014"/>
    </source>
</evidence>
<name>A0A5B0E137_9HYPH</name>
<evidence type="ECO:0000256" key="2">
    <source>
        <dbReference type="ARBA" id="ARBA00022630"/>
    </source>
</evidence>
<dbReference type="PROSITE" id="PS51384">
    <property type="entry name" value="FAD_FR"/>
    <property type="match status" value="1"/>
</dbReference>
<dbReference type="InterPro" id="IPR050415">
    <property type="entry name" value="MRET"/>
</dbReference>
<keyword evidence="8" id="KW-0411">Iron-sulfur</keyword>
<comment type="cofactor">
    <cofactor evidence="9">
        <name>[2Fe-2S] cluster</name>
        <dbReference type="ChEBI" id="CHEBI:190135"/>
    </cofactor>
</comment>
<evidence type="ECO:0000259" key="11">
    <source>
        <dbReference type="PROSITE" id="PS51085"/>
    </source>
</evidence>
<dbReference type="PANTHER" id="PTHR47354:SF6">
    <property type="entry name" value="NADH OXIDOREDUCTASE HCR"/>
    <property type="match status" value="1"/>
</dbReference>
<dbReference type="Proteomes" id="UP000324738">
    <property type="component" value="Unassembled WGS sequence"/>
</dbReference>
<dbReference type="EMBL" id="VTWH01000001">
    <property type="protein sequence ID" value="KAA0972543.1"/>
    <property type="molecule type" value="Genomic_DNA"/>
</dbReference>
<dbReference type="PRINTS" id="PR00371">
    <property type="entry name" value="FPNCR"/>
</dbReference>
<dbReference type="Gene3D" id="3.10.20.30">
    <property type="match status" value="1"/>
</dbReference>
<dbReference type="GO" id="GO:0051537">
    <property type="term" value="F:2 iron, 2 sulfur cluster binding"/>
    <property type="evidence" value="ECO:0007669"/>
    <property type="project" value="UniProtKB-KW"/>
</dbReference>
<evidence type="ECO:0000256" key="9">
    <source>
        <dbReference type="ARBA" id="ARBA00034078"/>
    </source>
</evidence>
<feature type="domain" description="2Fe-2S ferredoxin-type" evidence="11">
    <location>
        <begin position="282"/>
        <end position="366"/>
    </location>
</feature>